<evidence type="ECO:0000256" key="3">
    <source>
        <dbReference type="ARBA" id="ARBA00023242"/>
    </source>
</evidence>
<keyword evidence="2" id="KW-0804">Transcription</keyword>
<dbReference type="EMBL" id="JAHRIQ010085896">
    <property type="protein sequence ID" value="MEQ2249618.1"/>
    <property type="molecule type" value="Genomic_DNA"/>
</dbReference>
<evidence type="ECO:0000256" key="1">
    <source>
        <dbReference type="ARBA" id="ARBA00023015"/>
    </source>
</evidence>
<gene>
    <name evidence="4" type="ORF">ILYODFUR_031233</name>
</gene>
<evidence type="ECO:0000313" key="4">
    <source>
        <dbReference type="EMBL" id="MEQ2249618.1"/>
    </source>
</evidence>
<keyword evidence="3" id="KW-0539">Nucleus</keyword>
<organism evidence="4 5">
    <name type="scientific">Ilyodon furcidens</name>
    <name type="common">goldbreast splitfin</name>
    <dbReference type="NCBI Taxonomy" id="33524"/>
    <lineage>
        <taxon>Eukaryota</taxon>
        <taxon>Metazoa</taxon>
        <taxon>Chordata</taxon>
        <taxon>Craniata</taxon>
        <taxon>Vertebrata</taxon>
        <taxon>Euteleostomi</taxon>
        <taxon>Actinopterygii</taxon>
        <taxon>Neopterygii</taxon>
        <taxon>Teleostei</taxon>
        <taxon>Neoteleostei</taxon>
        <taxon>Acanthomorphata</taxon>
        <taxon>Ovalentaria</taxon>
        <taxon>Atherinomorphae</taxon>
        <taxon>Cyprinodontiformes</taxon>
        <taxon>Goodeidae</taxon>
        <taxon>Ilyodon</taxon>
    </lineage>
</organism>
<proteinExistence type="predicted"/>
<reference evidence="4 5" key="1">
    <citation type="submission" date="2021-06" db="EMBL/GenBank/DDBJ databases">
        <authorList>
            <person name="Palmer J.M."/>
        </authorList>
    </citation>
    <scope>NUCLEOTIDE SEQUENCE [LARGE SCALE GENOMIC DNA]</scope>
    <source>
        <strain evidence="5">if_2019</strain>
        <tissue evidence="4">Muscle</tissue>
    </source>
</reference>
<dbReference type="InterPro" id="IPR052435">
    <property type="entry name" value="YY1-Transcr_Regul"/>
</dbReference>
<accession>A0ABV0UWR2</accession>
<evidence type="ECO:0000313" key="5">
    <source>
        <dbReference type="Proteomes" id="UP001482620"/>
    </source>
</evidence>
<protein>
    <submittedName>
        <fullName evidence="4">Uncharacterized protein</fullName>
    </submittedName>
</protein>
<evidence type="ECO:0000256" key="2">
    <source>
        <dbReference type="ARBA" id="ARBA00023163"/>
    </source>
</evidence>
<dbReference type="Proteomes" id="UP001482620">
    <property type="component" value="Unassembled WGS sequence"/>
</dbReference>
<sequence>MFCVQMLLSDADSLASPPRIHLCAPPEHPDQTLGTVQTAAGKVIDQMRSSSCVCSSESSFLERLNAVEEELICSSTYTYDQALDRKPAADDGNDGDKGCLAFRTRSKLPLVNVPLDQLEAELLAPDITADMYDQSPAQLEEDRQWTKWLQGLMAPGPEGQRSCLFLGRNSVTQHLVADRVCSGFLFD</sequence>
<keyword evidence="5" id="KW-1185">Reference proteome</keyword>
<dbReference type="PANTHER" id="PTHR16088">
    <property type="entry name" value="YY1 ASSOCIATED PROTEIN-RELATED"/>
    <property type="match status" value="1"/>
</dbReference>
<keyword evidence="1" id="KW-0805">Transcription regulation</keyword>
<dbReference type="PANTHER" id="PTHR16088:SF3">
    <property type="entry name" value="GON-4-LIKE PROTEIN"/>
    <property type="match status" value="1"/>
</dbReference>
<comment type="caution">
    <text evidence="4">The sequence shown here is derived from an EMBL/GenBank/DDBJ whole genome shotgun (WGS) entry which is preliminary data.</text>
</comment>
<name>A0ABV0UWR2_9TELE</name>